<evidence type="ECO:0000256" key="1">
    <source>
        <dbReference type="SAM" id="MobiDB-lite"/>
    </source>
</evidence>
<organism evidence="3 4">
    <name type="scientific">Pigmentiphaga kullae</name>
    <dbReference type="NCBI Taxonomy" id="151784"/>
    <lineage>
        <taxon>Bacteria</taxon>
        <taxon>Pseudomonadati</taxon>
        <taxon>Pseudomonadota</taxon>
        <taxon>Betaproteobacteria</taxon>
        <taxon>Burkholderiales</taxon>
        <taxon>Alcaligenaceae</taxon>
        <taxon>Pigmentiphaga</taxon>
    </lineage>
</organism>
<dbReference type="RefSeq" id="WP_242621376.1">
    <property type="nucleotide sequence ID" value="NZ_SGXC01000001.1"/>
</dbReference>
<evidence type="ECO:0000313" key="3">
    <source>
        <dbReference type="EMBL" id="RZS85930.1"/>
    </source>
</evidence>
<protein>
    <submittedName>
        <fullName evidence="3">Putative ABC transport system substrate-binding protein</fullName>
    </submittedName>
</protein>
<feature type="signal peptide" evidence="2">
    <location>
        <begin position="1"/>
        <end position="21"/>
    </location>
</feature>
<proteinExistence type="predicted"/>
<dbReference type="Pfam" id="PF04392">
    <property type="entry name" value="ABC_sub_bind"/>
    <property type="match status" value="1"/>
</dbReference>
<keyword evidence="2" id="KW-0732">Signal</keyword>
<name>A0A4Q7NN21_9BURK</name>
<dbReference type="AlphaFoldDB" id="A0A4Q7NN21"/>
<accession>A0A4Q7NN21</accession>
<dbReference type="EMBL" id="SGXC01000001">
    <property type="protein sequence ID" value="RZS85930.1"/>
    <property type="molecule type" value="Genomic_DNA"/>
</dbReference>
<dbReference type="PANTHER" id="PTHR35271:SF1">
    <property type="entry name" value="ABC TRANSPORTER, SUBSTRATE-BINDING LIPOPROTEIN"/>
    <property type="match status" value="1"/>
</dbReference>
<dbReference type="Proteomes" id="UP000292445">
    <property type="component" value="Unassembled WGS sequence"/>
</dbReference>
<comment type="caution">
    <text evidence="3">The sequence shown here is derived from an EMBL/GenBank/DDBJ whole genome shotgun (WGS) entry which is preliminary data.</text>
</comment>
<dbReference type="InterPro" id="IPR007487">
    <property type="entry name" value="ABC_transpt-TYRBP-like"/>
</dbReference>
<dbReference type="Gene3D" id="3.40.50.2300">
    <property type="match status" value="2"/>
</dbReference>
<evidence type="ECO:0000256" key="2">
    <source>
        <dbReference type="SAM" id="SignalP"/>
    </source>
</evidence>
<keyword evidence="4" id="KW-1185">Reference proteome</keyword>
<dbReference type="PANTHER" id="PTHR35271">
    <property type="entry name" value="ABC TRANSPORTER, SUBSTRATE-BINDING LIPOPROTEIN-RELATED"/>
    <property type="match status" value="1"/>
</dbReference>
<feature type="chain" id="PRO_5020407354" evidence="2">
    <location>
        <begin position="22"/>
        <end position="371"/>
    </location>
</feature>
<feature type="region of interest" description="Disordered" evidence="1">
    <location>
        <begin position="104"/>
        <end position="123"/>
    </location>
</feature>
<gene>
    <name evidence="3" type="ORF">EV675_1960</name>
</gene>
<reference evidence="3 4" key="1">
    <citation type="submission" date="2019-02" db="EMBL/GenBank/DDBJ databases">
        <title>Genomic Encyclopedia of Type Strains, Phase IV (KMG-IV): sequencing the most valuable type-strain genomes for metagenomic binning, comparative biology and taxonomic classification.</title>
        <authorList>
            <person name="Goeker M."/>
        </authorList>
    </citation>
    <scope>NUCLEOTIDE SEQUENCE [LARGE SCALE GENOMIC DNA]</scope>
    <source>
        <strain evidence="3 4">K24</strain>
    </source>
</reference>
<evidence type="ECO:0000313" key="4">
    <source>
        <dbReference type="Proteomes" id="UP000292445"/>
    </source>
</evidence>
<sequence length="371" mass="38406">MFRLSAPLLPLLRRLAALWLAAPLAAPWAADMTLILDDTGQQYGEFAAQLRSVNAASHRLTQGKVDILPLDALRQLDGPQASAPRSSADDGDSVLAGVRTRSARGSMLPDTGASASPPPVRAESGDPGVLVAVGPRAARAVVQRAGNEPVLLALLGRLEYEELRALPALRRPERAIGVLLRDPAAAEQLSLIDAVLPGKRRVGVVTAPQAEPLMRELASAALTWPAQHPSRGGRPWAIAAADAPDANALTGALQTVVPASDALLVLPDPVGSTSAAALALLQSAATANLPVFATSEAMVRAGALAALVPGSAQLAEQAHALTVRLKQAPPGPPVVEAPRRLTVRTNPHVARRLGLALPPDDVLTAAVARRD</sequence>